<evidence type="ECO:0000313" key="2">
    <source>
        <dbReference type="Proteomes" id="UP001367030"/>
    </source>
</evidence>
<keyword evidence="2" id="KW-1185">Reference proteome</keyword>
<gene>
    <name evidence="1" type="ORF">WKW79_26035</name>
</gene>
<dbReference type="Proteomes" id="UP001367030">
    <property type="component" value="Unassembled WGS sequence"/>
</dbReference>
<evidence type="ECO:0000313" key="1">
    <source>
        <dbReference type="EMBL" id="MEJ8858056.1"/>
    </source>
</evidence>
<accession>A0ABU8XDY8</accession>
<reference evidence="1 2" key="1">
    <citation type="submission" date="2024-03" db="EMBL/GenBank/DDBJ databases">
        <title>Novel species of the genus Variovorax.</title>
        <authorList>
            <person name="Liu Q."/>
            <person name="Xin Y.-H."/>
        </authorList>
    </citation>
    <scope>NUCLEOTIDE SEQUENCE [LARGE SCALE GENOMIC DNA]</scope>
    <source>
        <strain evidence="1 2">KACC 18901</strain>
    </source>
</reference>
<organism evidence="1 2">
    <name type="scientific">Variovorax robiniae</name>
    <dbReference type="NCBI Taxonomy" id="1836199"/>
    <lineage>
        <taxon>Bacteria</taxon>
        <taxon>Pseudomonadati</taxon>
        <taxon>Pseudomonadota</taxon>
        <taxon>Betaproteobacteria</taxon>
        <taxon>Burkholderiales</taxon>
        <taxon>Comamonadaceae</taxon>
        <taxon>Variovorax</taxon>
    </lineage>
</organism>
<comment type="caution">
    <text evidence="1">The sequence shown here is derived from an EMBL/GenBank/DDBJ whole genome shotgun (WGS) entry which is preliminary data.</text>
</comment>
<sequence>MTLVPLPALADNHTWMLKRGPDPFEADPGPAQPTFDTLGRGEPQLAAILDTRHRADPARRKSHPILRIREATFPEAMRVHAGPCALASDT</sequence>
<name>A0ABU8XDY8_9BURK</name>
<proteinExistence type="predicted"/>
<dbReference type="RefSeq" id="WP_340338123.1">
    <property type="nucleotide sequence ID" value="NZ_JBBKZS010000014.1"/>
</dbReference>
<protein>
    <submittedName>
        <fullName evidence="1">Uncharacterized protein</fullName>
    </submittedName>
</protein>
<dbReference type="EMBL" id="JBBKZS010000014">
    <property type="protein sequence ID" value="MEJ8858056.1"/>
    <property type="molecule type" value="Genomic_DNA"/>
</dbReference>